<dbReference type="InterPro" id="IPR013780">
    <property type="entry name" value="Glyco_hydro_b"/>
</dbReference>
<comment type="similarity">
    <text evidence="1">Belongs to the glycosyl hydrolase 13 family.</text>
</comment>
<dbReference type="AlphaFoldDB" id="A0A2W7PBN5"/>
<dbReference type="InterPro" id="IPR013783">
    <property type="entry name" value="Ig-like_fold"/>
</dbReference>
<feature type="domain" description="Glycosyl hydrolase family 13 catalytic" evidence="2">
    <location>
        <begin position="375"/>
        <end position="760"/>
    </location>
</feature>
<evidence type="ECO:0000313" key="4">
    <source>
        <dbReference type="Proteomes" id="UP000249239"/>
    </source>
</evidence>
<evidence type="ECO:0000256" key="1">
    <source>
        <dbReference type="ARBA" id="ARBA00008061"/>
    </source>
</evidence>
<dbReference type="Gene3D" id="2.60.40.10">
    <property type="entry name" value="Immunoglobulins"/>
    <property type="match status" value="2"/>
</dbReference>
<accession>A0A2W7PBN5</accession>
<dbReference type="CDD" id="cd11350">
    <property type="entry name" value="AmyAc_4"/>
    <property type="match status" value="1"/>
</dbReference>
<dbReference type="SUPFAM" id="SSF81296">
    <property type="entry name" value="E set domains"/>
    <property type="match status" value="1"/>
</dbReference>
<dbReference type="Gene3D" id="3.20.20.80">
    <property type="entry name" value="Glycosidases"/>
    <property type="match status" value="1"/>
</dbReference>
<sequence>MHFFPFFESVTDWMCGCMKRLISFLLLCVVTVSAFSQVVITSPAMVTEGQVVSVTFNAALGSGGLMNFTGDVYAHTGVITNKSTSDNDWKYLVANWSVNLPKAKLTRSGANTYQLMLSPDIRKFYGVPDGETIIKMAFVFRSADGSKEGKDTGGKDIVVPVYASGVNVSFSKPSLDYSMMAPGNLLDVEVNAAGHQQISLFMGNDLLQTATQSPLKYTLTVPSEGKHLLRAVATDGRAEAADTCFFVVLEPASQAPRPSGLRRGVNRIDDHSVTLLIYAPYKDYIYLAGDFNEWMPGPEHQMMKDGDYFWLTLNHLPPDTEYAYQYWMDGDLKIADPYATKVLDPINDKFIPSRVYPDLKAYPLGKTDGLVSVFQTNPTSFEWTVSDFVPPSPDTLVVYELLIRDFTANGDIKTVTDTLAYLKRLGVNAIELMPFNEFEGNDSWGYNPSLYFAPDKAYGTVTDYKQFIDACHRQGIAVIQDMVLNHSFGQSPFVKMYFDAGKPAANNPWYNRDYNMKNPDAQWGFDFNHESPETQALVDSICAYWMTEYKIDGFRFDFTKGFTNTPYGVNDWASAYDASRIAILKRMANEIWKRKPDALVIFEHLSDNAEEKELADHGILLWGNQNHAFNEATMGFHENNKSDITWANYQYRGFTKPHVVNYMESHDEERLMVRNLLYGNSTASYQVKQLSVSLERIKAAGAILFAIPGPVMVWQFGELGYDVSIDENGRTGKKPVLWTYQQEPERTAVFETWSDMIALKKQEPLFRSSDFSLELKGAVKTVRFMEGGDEVVVLANFDVKSQTVQLPVSVKGTWYNYFKGDSLVVNQTSLPVTLKAGEYRVLSSRPLAGFNRFVEPAVVEPDRSSFVYPEELTRNYTVNNPFESNGEVWVYNSYGRLIHQMDIERSVNLNLNAASGGVCVVTVHAGGNVARQKIVLY</sequence>
<dbReference type="InterPro" id="IPR017853">
    <property type="entry name" value="GH"/>
</dbReference>
<reference evidence="3 4" key="1">
    <citation type="submission" date="2018-06" db="EMBL/GenBank/DDBJ databases">
        <title>Genomic Encyclopedia of Archaeal and Bacterial Type Strains, Phase II (KMG-II): from individual species to whole genera.</title>
        <authorList>
            <person name="Goeker M."/>
        </authorList>
    </citation>
    <scope>NUCLEOTIDE SEQUENCE [LARGE SCALE GENOMIC DNA]</scope>
    <source>
        <strain evidence="3 4">DSM 6779</strain>
    </source>
</reference>
<dbReference type="SUPFAM" id="SSF51445">
    <property type="entry name" value="(Trans)glycosidases"/>
    <property type="match status" value="1"/>
</dbReference>
<keyword evidence="4" id="KW-1185">Reference proteome</keyword>
<proteinExistence type="inferred from homology"/>
<dbReference type="EMBL" id="QKZK01000001">
    <property type="protein sequence ID" value="PZX20742.1"/>
    <property type="molecule type" value="Genomic_DNA"/>
</dbReference>
<protein>
    <submittedName>
        <fullName evidence="3">1,4-alpha-glucan branching enzyme</fullName>
    </submittedName>
</protein>
<name>A0A2W7PBN5_9BACT</name>
<dbReference type="Pfam" id="PF00128">
    <property type="entry name" value="Alpha-amylase"/>
    <property type="match status" value="1"/>
</dbReference>
<evidence type="ECO:0000313" key="3">
    <source>
        <dbReference type="EMBL" id="PZX20742.1"/>
    </source>
</evidence>
<dbReference type="PANTHER" id="PTHR43002">
    <property type="entry name" value="GLYCOGEN DEBRANCHING ENZYME"/>
    <property type="match status" value="1"/>
</dbReference>
<dbReference type="GO" id="GO:0005975">
    <property type="term" value="P:carbohydrate metabolic process"/>
    <property type="evidence" value="ECO:0007669"/>
    <property type="project" value="InterPro"/>
</dbReference>
<dbReference type="InterPro" id="IPR006047">
    <property type="entry name" value="GH13_cat_dom"/>
</dbReference>
<evidence type="ECO:0000259" key="2">
    <source>
        <dbReference type="SMART" id="SM00642"/>
    </source>
</evidence>
<comment type="caution">
    <text evidence="3">The sequence shown here is derived from an EMBL/GenBank/DDBJ whole genome shotgun (WGS) entry which is preliminary data.</text>
</comment>
<organism evidence="3 4">
    <name type="scientific">Breznakibacter xylanolyticus</name>
    <dbReference type="NCBI Taxonomy" id="990"/>
    <lineage>
        <taxon>Bacteria</taxon>
        <taxon>Pseudomonadati</taxon>
        <taxon>Bacteroidota</taxon>
        <taxon>Bacteroidia</taxon>
        <taxon>Marinilabiliales</taxon>
        <taxon>Marinilabiliaceae</taxon>
        <taxon>Breznakibacter</taxon>
    </lineage>
</organism>
<dbReference type="Proteomes" id="UP000249239">
    <property type="component" value="Unassembled WGS sequence"/>
</dbReference>
<dbReference type="OrthoDB" id="9761875at2"/>
<gene>
    <name evidence="3" type="ORF">LX69_00167</name>
</gene>
<dbReference type="Gene3D" id="2.60.40.1180">
    <property type="entry name" value="Golgi alpha-mannosidase II"/>
    <property type="match status" value="1"/>
</dbReference>
<dbReference type="SMART" id="SM00642">
    <property type="entry name" value="Aamy"/>
    <property type="match status" value="1"/>
</dbReference>
<dbReference type="InterPro" id="IPR014756">
    <property type="entry name" value="Ig_E-set"/>
</dbReference>
<dbReference type="SUPFAM" id="SSF51011">
    <property type="entry name" value="Glycosyl hydrolase domain"/>
    <property type="match status" value="1"/>
</dbReference>